<dbReference type="InterPro" id="IPR009097">
    <property type="entry name" value="Cyclic_Pdiesterase"/>
</dbReference>
<protein>
    <recommendedName>
        <fullName evidence="3">2'-5' RNA ligase family protein</fullName>
    </recommendedName>
</protein>
<dbReference type="AlphaFoldDB" id="A0A1Y6K349"/>
<dbReference type="KEGG" id="abat:CFX1CAM_1026"/>
<accession>A0A1Y6K349</accession>
<organism evidence="1 2">
    <name type="scientific">Candidatus Brevifilum fermentans</name>
    <dbReference type="NCBI Taxonomy" id="1986204"/>
    <lineage>
        <taxon>Bacteria</taxon>
        <taxon>Bacillati</taxon>
        <taxon>Chloroflexota</taxon>
        <taxon>Anaerolineae</taxon>
        <taxon>Anaerolineales</taxon>
        <taxon>Anaerolineaceae</taxon>
        <taxon>Candidatus Brevifilum</taxon>
    </lineage>
</organism>
<dbReference type="Pfam" id="PF13563">
    <property type="entry name" value="2_5_RNA_ligase2"/>
    <property type="match status" value="1"/>
</dbReference>
<dbReference type="OrthoDB" id="463286at2"/>
<gene>
    <name evidence="1" type="ORF">CFX1CAM_1026</name>
</gene>
<reference evidence="2" key="1">
    <citation type="submission" date="2017-05" db="EMBL/GenBank/DDBJ databases">
        <authorList>
            <person name="Kirkegaard R."/>
            <person name="Mcilroy J S."/>
        </authorList>
    </citation>
    <scope>NUCLEOTIDE SEQUENCE [LARGE SCALE GENOMIC DNA]</scope>
</reference>
<evidence type="ECO:0000313" key="2">
    <source>
        <dbReference type="Proteomes" id="UP000195514"/>
    </source>
</evidence>
<dbReference type="RefSeq" id="WP_087861968.1">
    <property type="nucleotide sequence ID" value="NZ_LT859958.1"/>
</dbReference>
<name>A0A1Y6K349_9CHLR</name>
<dbReference type="Gene3D" id="3.90.1140.10">
    <property type="entry name" value="Cyclic phosphodiesterase"/>
    <property type="match status" value="1"/>
</dbReference>
<dbReference type="Proteomes" id="UP000195514">
    <property type="component" value="Chromosome I"/>
</dbReference>
<sequence>MYAIISELDQESSIVVKDLWGRLREACGLMAIYELPTPHFTWFDAKNLDVPAVEDILAELSASTFLLTSYVFGFGIFSGERPVFYLPLVKSQAMIDLHNEIWRRSIEHSEQPNPYYSPSYWLPHITLAINDITRESLACALESVAFDAVEMEVSGSNLIVVSQSEAASTMAYKRFYFKSFGSTF</sequence>
<keyword evidence="2" id="KW-1185">Reference proteome</keyword>
<proteinExistence type="predicted"/>
<dbReference type="EMBL" id="LT859958">
    <property type="protein sequence ID" value="SMX54091.1"/>
    <property type="molecule type" value="Genomic_DNA"/>
</dbReference>
<evidence type="ECO:0000313" key="1">
    <source>
        <dbReference type="EMBL" id="SMX54091.1"/>
    </source>
</evidence>
<evidence type="ECO:0008006" key="3">
    <source>
        <dbReference type="Google" id="ProtNLM"/>
    </source>
</evidence>
<dbReference type="SUPFAM" id="SSF55144">
    <property type="entry name" value="LigT-like"/>
    <property type="match status" value="1"/>
</dbReference>